<dbReference type="Proteomes" id="UP000019423">
    <property type="component" value="Chromosome"/>
</dbReference>
<name>W8F4X6_9BACT</name>
<proteinExistence type="predicted"/>
<dbReference type="STRING" id="1227739.Hsw_1220"/>
<gene>
    <name evidence="1" type="ORF">Hsw_1220</name>
</gene>
<dbReference type="HOGENOM" id="CLU_115785_0_0_10"/>
<evidence type="ECO:0000313" key="2">
    <source>
        <dbReference type="Proteomes" id="UP000019423"/>
    </source>
</evidence>
<protein>
    <submittedName>
        <fullName evidence="1">Uncharacterized protein</fullName>
    </submittedName>
</protein>
<dbReference type="KEGG" id="hsw:Hsw_1220"/>
<dbReference type="EMBL" id="CP007145">
    <property type="protein sequence ID" value="AHJ96815.1"/>
    <property type="molecule type" value="Genomic_DNA"/>
</dbReference>
<evidence type="ECO:0000313" key="1">
    <source>
        <dbReference type="EMBL" id="AHJ96815.1"/>
    </source>
</evidence>
<accession>W8F4X6</accession>
<dbReference type="AlphaFoldDB" id="W8F4X6"/>
<organism evidence="1 2">
    <name type="scientific">Hymenobacter swuensis DY53</name>
    <dbReference type="NCBI Taxonomy" id="1227739"/>
    <lineage>
        <taxon>Bacteria</taxon>
        <taxon>Pseudomonadati</taxon>
        <taxon>Bacteroidota</taxon>
        <taxon>Cytophagia</taxon>
        <taxon>Cytophagales</taxon>
        <taxon>Hymenobacteraceae</taxon>
        <taxon>Hymenobacter</taxon>
    </lineage>
</organism>
<keyword evidence="2" id="KW-1185">Reference proteome</keyword>
<reference evidence="1 2" key="1">
    <citation type="submission" date="2014-01" db="EMBL/GenBank/DDBJ databases">
        <title>Complete genome sequence of ionizing-radiation resistance bacterium Hymenobacter swuensis DY53.</title>
        <authorList>
            <person name="Jung J.-H."/>
            <person name="Jeong S.-W."/>
            <person name="Joe M.-H."/>
            <person name="Cho y.-j."/>
            <person name="Kim M.-K."/>
            <person name="Lim S.-Y."/>
        </authorList>
    </citation>
    <scope>NUCLEOTIDE SEQUENCE [LARGE SCALE GENOMIC DNA]</scope>
    <source>
        <strain evidence="1 2">DY53</strain>
    </source>
</reference>
<dbReference type="eggNOG" id="ENOG502ZD9S">
    <property type="taxonomic scope" value="Bacteria"/>
</dbReference>
<dbReference type="PATRIC" id="fig|1227739.3.peg.1461"/>
<sequence length="194" mass="22085">MRLWFLPPALPMPTLSPDLRKALFSLPVKEKDQLLARLVAQDAILVEQLTFRLLEGEEALEDRRNRLRQQVDDPVRGFHQTPNDLLHITRQLQQRLAYHAKVTGDTLGEIELTLRLLTNVLRHQPEATGRLHGPTQPLLQHLARRTQEVLKTIGKLHEDYRVEFAPAANELLPLLYASAAAPLARELGVAVSWE</sequence>